<dbReference type="SUPFAM" id="SSF53850">
    <property type="entry name" value="Periplasmic binding protein-like II"/>
    <property type="match status" value="1"/>
</dbReference>
<dbReference type="PROSITE" id="PS51257">
    <property type="entry name" value="PROKAR_LIPOPROTEIN"/>
    <property type="match status" value="1"/>
</dbReference>
<organism evidence="3 4">
    <name type="scientific">Lentibacillus amyloliquefaciens</name>
    <dbReference type="NCBI Taxonomy" id="1472767"/>
    <lineage>
        <taxon>Bacteria</taxon>
        <taxon>Bacillati</taxon>
        <taxon>Bacillota</taxon>
        <taxon>Bacilli</taxon>
        <taxon>Bacillales</taxon>
        <taxon>Bacillaceae</taxon>
        <taxon>Lentibacillus</taxon>
    </lineage>
</organism>
<evidence type="ECO:0000256" key="1">
    <source>
        <dbReference type="ARBA" id="ARBA00006987"/>
    </source>
</evidence>
<dbReference type="Gene3D" id="3.40.190.150">
    <property type="entry name" value="Bordetella uptake gene, domain 1"/>
    <property type="match status" value="1"/>
</dbReference>
<dbReference type="EMBL" id="CP013862">
    <property type="protein sequence ID" value="ALX47566.1"/>
    <property type="molecule type" value="Genomic_DNA"/>
</dbReference>
<gene>
    <name evidence="3" type="ORF">AOX59_02475</name>
</gene>
<dbReference type="OrthoDB" id="8881899at2"/>
<dbReference type="PANTHER" id="PTHR42928">
    <property type="entry name" value="TRICARBOXYLATE-BINDING PROTEIN"/>
    <property type="match status" value="1"/>
</dbReference>
<dbReference type="KEGG" id="lao:AOX59_02475"/>
<comment type="similarity">
    <text evidence="1">Belongs to the UPF0065 (bug) family.</text>
</comment>
<sequence length="336" mass="36099">MRNKFMLIVFSLLVSVLLLAGCGNESKDSGASSEEEAVDFSKKPIKLIVPWSAGGITDVTARLLAEEAVNHLPEGAEVVVENRPGGTGTIGAAEVANAEADGFTLLISPLVPVTESPSIRQTPYEYDDFDPVLQVLSTPTAFAVGTSNDIATYEDFVQYAKDNPGEFKYATGGVGTLDHIVMEAIALKENIDIKHVPYEGAAPIINDILGGHIDGGHLQIPGLLPYVEEGDVRIAWNSGSEGFAYMPKDTPTLEGKLDLPEMDAKTSIVGPKGIPEETLNIIVDAFKKTMDSEKFKEKMENANLEPAFAGPEELGETIETRYQTSKKIIEESGIAE</sequence>
<evidence type="ECO:0000256" key="2">
    <source>
        <dbReference type="SAM" id="SignalP"/>
    </source>
</evidence>
<dbReference type="InterPro" id="IPR005064">
    <property type="entry name" value="BUG"/>
</dbReference>
<dbReference type="PANTHER" id="PTHR42928:SF5">
    <property type="entry name" value="BLR1237 PROTEIN"/>
    <property type="match status" value="1"/>
</dbReference>
<evidence type="ECO:0000313" key="4">
    <source>
        <dbReference type="Proteomes" id="UP000050331"/>
    </source>
</evidence>
<feature type="signal peptide" evidence="2">
    <location>
        <begin position="1"/>
        <end position="20"/>
    </location>
</feature>
<dbReference type="InterPro" id="IPR042100">
    <property type="entry name" value="Bug_dom1"/>
</dbReference>
<evidence type="ECO:0000313" key="3">
    <source>
        <dbReference type="EMBL" id="ALX47566.1"/>
    </source>
</evidence>
<dbReference type="CDD" id="cd07012">
    <property type="entry name" value="PBP2_Bug_TTT"/>
    <property type="match status" value="1"/>
</dbReference>
<proteinExistence type="inferred from homology"/>
<reference evidence="3 4" key="1">
    <citation type="submission" date="2016-01" db="EMBL/GenBank/DDBJ databases">
        <title>Complete genome sequence of strain Lentibacillus amyloliquefaciens LAM0015T isolated from saline sediment.</title>
        <authorList>
            <person name="Wang J.-L."/>
            <person name="He M.-X."/>
        </authorList>
    </citation>
    <scope>NUCLEOTIDE SEQUENCE [LARGE SCALE GENOMIC DNA]</scope>
    <source>
        <strain evidence="3 4">LAM0015</strain>
    </source>
</reference>
<dbReference type="STRING" id="1472767.AOX59_02475"/>
<dbReference type="PIRSF" id="PIRSF017082">
    <property type="entry name" value="YflP"/>
    <property type="match status" value="1"/>
</dbReference>
<dbReference type="Gene3D" id="3.40.190.10">
    <property type="entry name" value="Periplasmic binding protein-like II"/>
    <property type="match status" value="1"/>
</dbReference>
<dbReference type="Pfam" id="PF03401">
    <property type="entry name" value="TctC"/>
    <property type="match status" value="1"/>
</dbReference>
<keyword evidence="2" id="KW-0732">Signal</keyword>
<accession>A0A0U4FFW8</accession>
<keyword evidence="4" id="KW-1185">Reference proteome</keyword>
<evidence type="ECO:0008006" key="5">
    <source>
        <dbReference type="Google" id="ProtNLM"/>
    </source>
</evidence>
<name>A0A0U4FFW8_9BACI</name>
<feature type="chain" id="PRO_5038378362" description="ABC transporter substrate-binding protein" evidence="2">
    <location>
        <begin position="21"/>
        <end position="336"/>
    </location>
</feature>
<dbReference type="Proteomes" id="UP000050331">
    <property type="component" value="Chromosome"/>
</dbReference>
<protein>
    <recommendedName>
        <fullName evidence="5">ABC transporter substrate-binding protein</fullName>
    </recommendedName>
</protein>
<dbReference type="AlphaFoldDB" id="A0A0U4FFW8"/>